<name>A0A1F5G4Z8_9BACT</name>
<evidence type="ECO:0000256" key="2">
    <source>
        <dbReference type="SAM" id="Phobius"/>
    </source>
</evidence>
<dbReference type="STRING" id="1797711.A2870_03270"/>
<evidence type="ECO:0000313" key="4">
    <source>
        <dbReference type="Proteomes" id="UP000179102"/>
    </source>
</evidence>
<evidence type="ECO:0000313" key="3">
    <source>
        <dbReference type="EMBL" id="OGD86885.1"/>
    </source>
</evidence>
<comment type="caution">
    <text evidence="3">The sequence shown here is derived from an EMBL/GenBank/DDBJ whole genome shotgun (WGS) entry which is preliminary data.</text>
</comment>
<organism evidence="3 4">
    <name type="scientific">Candidatus Curtissbacteria bacterium RIFCSPHIGHO2_01_FULL_41_11</name>
    <dbReference type="NCBI Taxonomy" id="1797711"/>
    <lineage>
        <taxon>Bacteria</taxon>
        <taxon>Candidatus Curtissiibacteriota</taxon>
    </lineage>
</organism>
<evidence type="ECO:0000256" key="1">
    <source>
        <dbReference type="SAM" id="MobiDB-lite"/>
    </source>
</evidence>
<feature type="transmembrane region" description="Helical" evidence="2">
    <location>
        <begin position="30"/>
        <end position="50"/>
    </location>
</feature>
<dbReference type="AlphaFoldDB" id="A0A1F5G4Z8"/>
<sequence>MIEAETTIASFTPNSTPDVLPAKKANRDKALPLSLVVLAPPLAFCGAFIVGHLSHPFQQKYSENQNLPTASIPLEQTKNKDSGIDLQIVQDNLNSAISDMKKNQNWKVNYAADQFLLSNAVPTLSEEYAGVFIDDKTQQITLGYSIRRFGDKSFDLIKAEESLTAAVLVHSMAIRDPVGFKDPGVQSIYWQTALKVLPYYFPKDTY</sequence>
<accession>A0A1F5G4Z8</accession>
<protein>
    <submittedName>
        <fullName evidence="3">Uncharacterized protein</fullName>
    </submittedName>
</protein>
<keyword evidence="2" id="KW-0472">Membrane</keyword>
<keyword evidence="2" id="KW-1133">Transmembrane helix</keyword>
<feature type="compositionally biased region" description="Polar residues" evidence="1">
    <location>
        <begin position="7"/>
        <end position="17"/>
    </location>
</feature>
<reference evidence="3 4" key="1">
    <citation type="journal article" date="2016" name="Nat. Commun.">
        <title>Thousands of microbial genomes shed light on interconnected biogeochemical processes in an aquifer system.</title>
        <authorList>
            <person name="Anantharaman K."/>
            <person name="Brown C.T."/>
            <person name="Hug L.A."/>
            <person name="Sharon I."/>
            <person name="Castelle C.J."/>
            <person name="Probst A.J."/>
            <person name="Thomas B.C."/>
            <person name="Singh A."/>
            <person name="Wilkins M.J."/>
            <person name="Karaoz U."/>
            <person name="Brodie E.L."/>
            <person name="Williams K.H."/>
            <person name="Hubbard S.S."/>
            <person name="Banfield J.F."/>
        </authorList>
    </citation>
    <scope>NUCLEOTIDE SEQUENCE [LARGE SCALE GENOMIC DNA]</scope>
</reference>
<gene>
    <name evidence="3" type="ORF">A2870_03270</name>
</gene>
<proteinExistence type="predicted"/>
<keyword evidence="2" id="KW-0812">Transmembrane</keyword>
<dbReference type="Proteomes" id="UP000179102">
    <property type="component" value="Unassembled WGS sequence"/>
</dbReference>
<dbReference type="EMBL" id="MFAZ01000027">
    <property type="protein sequence ID" value="OGD86885.1"/>
    <property type="molecule type" value="Genomic_DNA"/>
</dbReference>
<feature type="region of interest" description="Disordered" evidence="1">
    <location>
        <begin position="1"/>
        <end position="20"/>
    </location>
</feature>